<sequence>MYFLDLKSFHPTTGINTDNHGKYPFLESTHGLFEPDDFEFNFNRSFPFEEIELNEGRSFYVSESNLLKLFKNARSRDCKILVNNIKPIEETYTKELAGLFYDGYSEGLTHFYKEIGQTFLSLDLKQKRQALRDFIIYCHTNLYFEGFAIPEVLYALGYIQGSLVKGFQEYSNLKDLNEKEQVPPVFNISEPESKSKVPVEREYEPESVPSETEPIDSPVRIPLRYPAPEIFDLWCALLDQELCQLMQVPQIFGSEDEIKDLLGGLFKSEGRAQIWSGNESYYYEMAPGYQNLLCLLMHATYKLNRIYLKVQLARYCELLKSNFSPFDTIESVGDIQSNITKKKDSAIDFVRKSSGTYAKKAYEVLRKVPTYILRP</sequence>
<organism evidence="2 3">
    <name type="scientific">Hufsiella arboris</name>
    <dbReference type="NCBI Taxonomy" id="2695275"/>
    <lineage>
        <taxon>Bacteria</taxon>
        <taxon>Pseudomonadati</taxon>
        <taxon>Bacteroidota</taxon>
        <taxon>Sphingobacteriia</taxon>
        <taxon>Sphingobacteriales</taxon>
        <taxon>Sphingobacteriaceae</taxon>
        <taxon>Hufsiella</taxon>
    </lineage>
</organism>
<protein>
    <submittedName>
        <fullName evidence="2">Uncharacterized protein</fullName>
    </submittedName>
</protein>
<dbReference type="AlphaFoldDB" id="A0A7K1YE47"/>
<reference evidence="2 3" key="1">
    <citation type="submission" date="2019-11" db="EMBL/GenBank/DDBJ databases">
        <title>Pedobacter sp. HMF7647 Genome sequencing and assembly.</title>
        <authorList>
            <person name="Kang H."/>
            <person name="Kim H."/>
            <person name="Joh K."/>
        </authorList>
    </citation>
    <scope>NUCLEOTIDE SEQUENCE [LARGE SCALE GENOMIC DNA]</scope>
    <source>
        <strain evidence="2 3">HMF7647</strain>
    </source>
</reference>
<gene>
    <name evidence="2" type="ORF">GS399_17030</name>
</gene>
<evidence type="ECO:0000256" key="1">
    <source>
        <dbReference type="SAM" id="MobiDB-lite"/>
    </source>
</evidence>
<accession>A0A7K1YE47</accession>
<proteinExistence type="predicted"/>
<feature type="compositionally biased region" description="Basic and acidic residues" evidence="1">
    <location>
        <begin position="191"/>
        <end position="204"/>
    </location>
</feature>
<name>A0A7K1YE47_9SPHI</name>
<dbReference type="EMBL" id="WVHT01000009">
    <property type="protein sequence ID" value="MXV52680.1"/>
    <property type="molecule type" value="Genomic_DNA"/>
</dbReference>
<dbReference type="RefSeq" id="WP_160845857.1">
    <property type="nucleotide sequence ID" value="NZ_WVHT01000009.1"/>
</dbReference>
<dbReference type="Proteomes" id="UP000466586">
    <property type="component" value="Unassembled WGS sequence"/>
</dbReference>
<evidence type="ECO:0000313" key="2">
    <source>
        <dbReference type="EMBL" id="MXV52680.1"/>
    </source>
</evidence>
<evidence type="ECO:0000313" key="3">
    <source>
        <dbReference type="Proteomes" id="UP000466586"/>
    </source>
</evidence>
<comment type="caution">
    <text evidence="2">The sequence shown here is derived from an EMBL/GenBank/DDBJ whole genome shotgun (WGS) entry which is preliminary data.</text>
</comment>
<feature type="region of interest" description="Disordered" evidence="1">
    <location>
        <begin position="185"/>
        <end position="214"/>
    </location>
</feature>
<keyword evidence="3" id="KW-1185">Reference proteome</keyword>